<dbReference type="Gene3D" id="2.20.70.10">
    <property type="match status" value="1"/>
</dbReference>
<evidence type="ECO:0000256" key="2">
    <source>
        <dbReference type="ARBA" id="ARBA00022490"/>
    </source>
</evidence>
<sequence>MTAPNIEEIAASLRNFSLGGRRETSPEQHQLAAAAAAVVARRRPIQVNASDYAGITLDLNSEVPLPDNWEQCLDLRTGDLYYINRADGTRTATDPRLGITCHRESYCSSEESFDDDDDGGGDEDDGEEGDDDCSDAEGSSSSVGNGVDDDDFYGVYRPRIPPVDFPSSSNARGAGHNVLVAAGCKSCFMYFMVPKRGQCCPKCGGFLFHLGRNGYF</sequence>
<protein>
    <recommendedName>
        <fullName evidence="5">WW domain-containing protein</fullName>
    </recommendedName>
</protein>
<dbReference type="InterPro" id="IPR036020">
    <property type="entry name" value="WW_dom_sf"/>
</dbReference>
<evidence type="ECO:0000256" key="4">
    <source>
        <dbReference type="SAM" id="MobiDB-lite"/>
    </source>
</evidence>
<gene>
    <name evidence="6" type="ORF">HPP92_011550</name>
</gene>
<comment type="subcellular location">
    <subcellularLocation>
        <location evidence="1">Cytoplasm</location>
    </subcellularLocation>
</comment>
<evidence type="ECO:0000313" key="6">
    <source>
        <dbReference type="EMBL" id="KAG0480692.1"/>
    </source>
</evidence>
<accession>A0A835R5X5</accession>
<evidence type="ECO:0000256" key="1">
    <source>
        <dbReference type="ARBA" id="ARBA00004496"/>
    </source>
</evidence>
<feature type="domain" description="WW" evidence="5">
    <location>
        <begin position="63"/>
        <end position="97"/>
    </location>
</feature>
<keyword evidence="2" id="KW-0963">Cytoplasm</keyword>
<comment type="caution">
    <text evidence="6">The sequence shown here is derived from an EMBL/GenBank/DDBJ whole genome shotgun (WGS) entry which is preliminary data.</text>
</comment>
<evidence type="ECO:0000256" key="3">
    <source>
        <dbReference type="ARBA" id="ARBA00022553"/>
    </source>
</evidence>
<dbReference type="AlphaFoldDB" id="A0A835R5X5"/>
<keyword evidence="7" id="KW-1185">Reference proteome</keyword>
<dbReference type="InterPro" id="IPR001202">
    <property type="entry name" value="WW_dom"/>
</dbReference>
<dbReference type="PROSITE" id="PS50020">
    <property type="entry name" value="WW_DOMAIN_2"/>
    <property type="match status" value="1"/>
</dbReference>
<dbReference type="Proteomes" id="UP000636800">
    <property type="component" value="Chromosome 5"/>
</dbReference>
<dbReference type="SUPFAM" id="SSF51045">
    <property type="entry name" value="WW domain"/>
    <property type="match status" value="1"/>
</dbReference>
<proteinExistence type="predicted"/>
<dbReference type="OrthoDB" id="10004661at2759"/>
<name>A0A835R5X5_VANPL</name>
<dbReference type="PANTHER" id="PTHR14791">
    <property type="entry name" value="BOMB/KIRA PROTEINS"/>
    <property type="match status" value="1"/>
</dbReference>
<dbReference type="PANTHER" id="PTHR14791:SF29">
    <property type="entry name" value="PROTEIN KIBRA"/>
    <property type="match status" value="1"/>
</dbReference>
<evidence type="ECO:0000259" key="5">
    <source>
        <dbReference type="PROSITE" id="PS50020"/>
    </source>
</evidence>
<dbReference type="EMBL" id="JADCNL010000005">
    <property type="protein sequence ID" value="KAG0480692.1"/>
    <property type="molecule type" value="Genomic_DNA"/>
</dbReference>
<dbReference type="InterPro" id="IPR051105">
    <property type="entry name" value="WWC/KIBRA_Hippo_Reg"/>
</dbReference>
<evidence type="ECO:0000313" key="7">
    <source>
        <dbReference type="Proteomes" id="UP000636800"/>
    </source>
</evidence>
<reference evidence="6 7" key="1">
    <citation type="journal article" date="2020" name="Nat. Food">
        <title>A phased Vanilla planifolia genome enables genetic improvement of flavour and production.</title>
        <authorList>
            <person name="Hasing T."/>
            <person name="Tang H."/>
            <person name="Brym M."/>
            <person name="Khazi F."/>
            <person name="Huang T."/>
            <person name="Chambers A.H."/>
        </authorList>
    </citation>
    <scope>NUCLEOTIDE SEQUENCE [LARGE SCALE GENOMIC DNA]</scope>
    <source>
        <tissue evidence="6">Leaf</tissue>
    </source>
</reference>
<organism evidence="6 7">
    <name type="scientific">Vanilla planifolia</name>
    <name type="common">Vanilla</name>
    <dbReference type="NCBI Taxonomy" id="51239"/>
    <lineage>
        <taxon>Eukaryota</taxon>
        <taxon>Viridiplantae</taxon>
        <taxon>Streptophyta</taxon>
        <taxon>Embryophyta</taxon>
        <taxon>Tracheophyta</taxon>
        <taxon>Spermatophyta</taxon>
        <taxon>Magnoliopsida</taxon>
        <taxon>Liliopsida</taxon>
        <taxon>Asparagales</taxon>
        <taxon>Orchidaceae</taxon>
        <taxon>Vanilloideae</taxon>
        <taxon>Vanilleae</taxon>
        <taxon>Vanilla</taxon>
    </lineage>
</organism>
<dbReference type="GO" id="GO:0005737">
    <property type="term" value="C:cytoplasm"/>
    <property type="evidence" value="ECO:0007669"/>
    <property type="project" value="UniProtKB-SubCell"/>
</dbReference>
<keyword evidence="3" id="KW-0597">Phosphoprotein</keyword>
<feature type="compositionally biased region" description="Low complexity" evidence="4">
    <location>
        <begin position="136"/>
        <end position="146"/>
    </location>
</feature>
<feature type="region of interest" description="Disordered" evidence="4">
    <location>
        <begin position="108"/>
        <end position="148"/>
    </location>
</feature>
<feature type="compositionally biased region" description="Acidic residues" evidence="4">
    <location>
        <begin position="111"/>
        <end position="135"/>
    </location>
</feature>